<evidence type="ECO:0000256" key="2">
    <source>
        <dbReference type="ARBA" id="ARBA00022723"/>
    </source>
</evidence>
<dbReference type="InterPro" id="IPR024607">
    <property type="entry name" value="Sulfatase_CS"/>
</dbReference>
<dbReference type="InterPro" id="IPR000917">
    <property type="entry name" value="Sulfatase_N"/>
</dbReference>
<comment type="similarity">
    <text evidence="1">Belongs to the sulfatase family.</text>
</comment>
<keyword evidence="4" id="KW-0106">Calcium</keyword>
<evidence type="ECO:0000256" key="1">
    <source>
        <dbReference type="ARBA" id="ARBA00008779"/>
    </source>
</evidence>
<dbReference type="PROSITE" id="PS00149">
    <property type="entry name" value="SULFATASE_2"/>
    <property type="match status" value="1"/>
</dbReference>
<feature type="domain" description="Sulfatase N-terminal" evidence="6">
    <location>
        <begin position="29"/>
        <end position="343"/>
    </location>
</feature>
<dbReference type="GO" id="GO:0004065">
    <property type="term" value="F:arylsulfatase activity"/>
    <property type="evidence" value="ECO:0007669"/>
    <property type="project" value="TreeGrafter"/>
</dbReference>
<dbReference type="PANTHER" id="PTHR42693:SF53">
    <property type="entry name" value="ENDO-4-O-SULFATASE"/>
    <property type="match status" value="1"/>
</dbReference>
<evidence type="ECO:0000313" key="8">
    <source>
        <dbReference type="Proteomes" id="UP000346198"/>
    </source>
</evidence>
<accession>A0A6C2UVU9</accession>
<dbReference type="SUPFAM" id="SSF53649">
    <property type="entry name" value="Alkaline phosphatase-like"/>
    <property type="match status" value="1"/>
</dbReference>
<keyword evidence="3" id="KW-0378">Hydrolase</keyword>
<evidence type="ECO:0000256" key="5">
    <source>
        <dbReference type="SAM" id="SignalP"/>
    </source>
</evidence>
<feature type="chain" id="PRO_5028833328" evidence="5">
    <location>
        <begin position="24"/>
        <end position="452"/>
    </location>
</feature>
<dbReference type="EMBL" id="CAAHFH010000004">
    <property type="protein sequence ID" value="VGO23531.1"/>
    <property type="molecule type" value="Genomic_DNA"/>
</dbReference>
<dbReference type="AlphaFoldDB" id="A0A6C2UVU9"/>
<keyword evidence="8" id="KW-1185">Reference proteome</keyword>
<keyword evidence="5" id="KW-0732">Signal</keyword>
<sequence length="452" mass="51167">MSRIAVVTLVLHFYMAITVSTFANQTGRPNVLVIMVDDLGYGDLASFGAKDMRTPHIDRLMSEGMRFNEFYANCCVCSPTRAALLSGRYPEMVGIPGVVRTQPESNYGYLTPDSVMLPELFQKAGYHTTLIGKWHLGLAKPNRPNQRGFDEFLGFLGDMMDDYWTHLRLGNNYMRRNEEVIDPEGHATDLFTQWSIQSLEKREADGKPFFQYLAYNAPHFPIQPPEDWHERVKAREKNADPARVKNIAFVEHLDDGIGQVLSALDKLGLSENTIVVFTSDNGGKMKYGASNGALRSDKTHVYEGGIKVPTCVRWPGKIRAGQETSFTALTMDILPTLGDLCGVPLETEIEGRSFKPVLLEGKQAAFTEPVFHMWLQNGTKEAMREGDWKLVRDNPGDPFELYNLKNDPFEKVDLANEQPERLERMVRVLMVHMEKAQKIPWKRPEAQANVNH</sequence>
<dbReference type="InterPro" id="IPR050738">
    <property type="entry name" value="Sulfatase"/>
</dbReference>
<dbReference type="InterPro" id="IPR017850">
    <property type="entry name" value="Alkaline_phosphatase_core_sf"/>
</dbReference>
<dbReference type="Gene3D" id="3.30.1120.10">
    <property type="match status" value="1"/>
</dbReference>
<evidence type="ECO:0000259" key="6">
    <source>
        <dbReference type="Pfam" id="PF00884"/>
    </source>
</evidence>
<dbReference type="RefSeq" id="WP_136065975.1">
    <property type="nucleotide sequence ID" value="NZ_CAAHFH010000004.1"/>
</dbReference>
<evidence type="ECO:0000313" key="7">
    <source>
        <dbReference type="EMBL" id="VGO23531.1"/>
    </source>
</evidence>
<feature type="signal peptide" evidence="5">
    <location>
        <begin position="1"/>
        <end position="23"/>
    </location>
</feature>
<protein>
    <submittedName>
        <fullName evidence="7">Arylsulfatase</fullName>
    </submittedName>
</protein>
<dbReference type="Proteomes" id="UP000346198">
    <property type="component" value="Unassembled WGS sequence"/>
</dbReference>
<dbReference type="Gene3D" id="3.40.720.10">
    <property type="entry name" value="Alkaline Phosphatase, subunit A"/>
    <property type="match status" value="1"/>
</dbReference>
<reference evidence="7 8" key="1">
    <citation type="submission" date="2019-04" db="EMBL/GenBank/DDBJ databases">
        <authorList>
            <person name="Van Vliet M D."/>
        </authorList>
    </citation>
    <scope>NUCLEOTIDE SEQUENCE [LARGE SCALE GENOMIC DNA]</scope>
    <source>
        <strain evidence="7 8">F21</strain>
    </source>
</reference>
<dbReference type="GO" id="GO:0046872">
    <property type="term" value="F:metal ion binding"/>
    <property type="evidence" value="ECO:0007669"/>
    <property type="project" value="UniProtKB-KW"/>
</dbReference>
<dbReference type="Pfam" id="PF00884">
    <property type="entry name" value="Sulfatase"/>
    <property type="match status" value="1"/>
</dbReference>
<dbReference type="PANTHER" id="PTHR42693">
    <property type="entry name" value="ARYLSULFATASE FAMILY MEMBER"/>
    <property type="match status" value="1"/>
</dbReference>
<proteinExistence type="inferred from homology"/>
<evidence type="ECO:0000256" key="3">
    <source>
        <dbReference type="ARBA" id="ARBA00022801"/>
    </source>
</evidence>
<gene>
    <name evidence="7" type="primary">atsA_272</name>
    <name evidence="7" type="ORF">SCARR_05638</name>
</gene>
<keyword evidence="2" id="KW-0479">Metal-binding</keyword>
<name>A0A6C2UVU9_9BACT</name>
<organism evidence="7 8">
    <name type="scientific">Pontiella sulfatireligans</name>
    <dbReference type="NCBI Taxonomy" id="2750658"/>
    <lineage>
        <taxon>Bacteria</taxon>
        <taxon>Pseudomonadati</taxon>
        <taxon>Kiritimatiellota</taxon>
        <taxon>Kiritimatiellia</taxon>
        <taxon>Kiritimatiellales</taxon>
        <taxon>Pontiellaceae</taxon>
        <taxon>Pontiella</taxon>
    </lineage>
</organism>
<evidence type="ECO:0000256" key="4">
    <source>
        <dbReference type="ARBA" id="ARBA00022837"/>
    </source>
</evidence>